<dbReference type="GO" id="GO:0003743">
    <property type="term" value="F:translation initiation factor activity"/>
    <property type="evidence" value="ECO:0007669"/>
    <property type="project" value="UniProtKB-KW"/>
</dbReference>
<keyword evidence="4" id="KW-1185">Reference proteome</keyword>
<dbReference type="OrthoDB" id="17977at2759"/>
<feature type="compositionally biased region" description="Polar residues" evidence="2">
    <location>
        <begin position="187"/>
        <end position="196"/>
    </location>
</feature>
<dbReference type="SUPFAM" id="SSF55418">
    <property type="entry name" value="eIF4e-like"/>
    <property type="match status" value="1"/>
</dbReference>
<feature type="region of interest" description="Disordered" evidence="2">
    <location>
        <begin position="149"/>
        <end position="311"/>
    </location>
</feature>
<sequence length="574" mass="61475">MPHALAAVRGHARQATLRASDPLDYQPLYMTTSLHALVSPSMLSLYPPSSLRLPRYRAVLADIGLVFPSHCMTSLLPFCDSAPGTSRTCHAFARGQLWIATRCSRGEAPEMMWASSQSRVSRRFALLHKLARSQPATRSLACSPIHSRDPLTLVNMSGTDPATSPSRSRVAGMVHAHQQAIERASAHPTSPTSQRKNLAELDGGEAKQDGDAHKEEEDDNATKGRDGPTTDDVKAAAPKDDAKKTPSEAAQSPKSASDRVLETVPEGGKAGEGANGTGADGDNADERKDSTDGADDATKEDAKPAVVEEETQPLARILETLPSLGEKEQQIVQSNLERVAQYPPEMPLSTSWTLHFSDTSGTKSASAAAVKDAYTEGISPVFTATTVPALCGSLKAFKQAAGKVSRRSKAPEGESFGLTRPGMNLHFFRTGITPTWEDPYNEKGGRLTISPSAHLFDSIYERLILLLAGSALELSASDLLHSDKTDGGANANDGGKKQQQRTQANAQANGPPVEGMVNGVVASRRARGDRIEVWLGGKKKKEPAPGPWIDSLKEVLSEELGLPEVRTGKYKKHF</sequence>
<keyword evidence="1" id="KW-0694">RNA-binding</keyword>
<evidence type="ECO:0000256" key="1">
    <source>
        <dbReference type="RuleBase" id="RU004374"/>
    </source>
</evidence>
<protein>
    <submittedName>
        <fullName evidence="3">Uncharacterized protein</fullName>
    </submittedName>
</protein>
<feature type="compositionally biased region" description="Low complexity" evidence="2">
    <location>
        <begin position="500"/>
        <end position="509"/>
    </location>
</feature>
<evidence type="ECO:0000313" key="4">
    <source>
        <dbReference type="Proteomes" id="UP000237144"/>
    </source>
</evidence>
<feature type="compositionally biased region" description="Basic and acidic residues" evidence="2">
    <location>
        <begin position="204"/>
        <end position="246"/>
    </location>
</feature>
<accession>A0A2S5BD11</accession>
<dbReference type="GO" id="GO:0016281">
    <property type="term" value="C:eukaryotic translation initiation factor 4F complex"/>
    <property type="evidence" value="ECO:0007669"/>
    <property type="project" value="TreeGrafter"/>
</dbReference>
<keyword evidence="1" id="KW-0396">Initiation factor</keyword>
<dbReference type="PANTHER" id="PTHR11960">
    <property type="entry name" value="EUKARYOTIC TRANSLATION INITIATION FACTOR 4E RELATED"/>
    <property type="match status" value="1"/>
</dbReference>
<dbReference type="STRING" id="741276.A0A2S5BD11"/>
<proteinExistence type="inferred from homology"/>
<comment type="caution">
    <text evidence="3">The sequence shown here is derived from an EMBL/GenBank/DDBJ whole genome shotgun (WGS) entry which is preliminary data.</text>
</comment>
<dbReference type="EMBL" id="PJQD01000023">
    <property type="protein sequence ID" value="POY74652.1"/>
    <property type="molecule type" value="Genomic_DNA"/>
</dbReference>
<feature type="compositionally biased region" description="Basic and acidic residues" evidence="2">
    <location>
        <begin position="284"/>
        <end position="303"/>
    </location>
</feature>
<feature type="region of interest" description="Disordered" evidence="2">
    <location>
        <begin position="485"/>
        <end position="516"/>
    </location>
</feature>
<dbReference type="Gene3D" id="3.30.760.10">
    <property type="entry name" value="RNA Cap, Translation Initiation Factor Eif4e"/>
    <property type="match status" value="1"/>
</dbReference>
<dbReference type="Pfam" id="PF01652">
    <property type="entry name" value="IF4E"/>
    <property type="match status" value="1"/>
</dbReference>
<dbReference type="Proteomes" id="UP000237144">
    <property type="component" value="Unassembled WGS sequence"/>
</dbReference>
<keyword evidence="1" id="KW-0648">Protein biosynthesis</keyword>
<dbReference type="InterPro" id="IPR023398">
    <property type="entry name" value="TIF_eIF4e-like"/>
</dbReference>
<evidence type="ECO:0000313" key="3">
    <source>
        <dbReference type="EMBL" id="POY74652.1"/>
    </source>
</evidence>
<evidence type="ECO:0000256" key="2">
    <source>
        <dbReference type="SAM" id="MobiDB-lite"/>
    </source>
</evidence>
<comment type="similarity">
    <text evidence="1">Belongs to the eukaryotic initiation factor 4E family.</text>
</comment>
<dbReference type="AlphaFoldDB" id="A0A2S5BD11"/>
<name>A0A2S5BD11_9BASI</name>
<feature type="compositionally biased region" description="Polar residues" evidence="2">
    <location>
        <begin position="154"/>
        <end position="167"/>
    </location>
</feature>
<dbReference type="InterPro" id="IPR001040">
    <property type="entry name" value="TIF_eIF_4E"/>
</dbReference>
<gene>
    <name evidence="3" type="ORF">BMF94_2414</name>
</gene>
<reference evidence="3 4" key="1">
    <citation type="journal article" date="2018" name="Front. Microbiol.">
        <title>Prospects for Fungal Bioremediation of Acidic Radioactive Waste Sites: Characterization and Genome Sequence of Rhodotorula taiwanensis MD1149.</title>
        <authorList>
            <person name="Tkavc R."/>
            <person name="Matrosova V.Y."/>
            <person name="Grichenko O.E."/>
            <person name="Gostincar C."/>
            <person name="Volpe R.P."/>
            <person name="Klimenkova P."/>
            <person name="Gaidamakova E.K."/>
            <person name="Zhou C.E."/>
            <person name="Stewart B.J."/>
            <person name="Lyman M.G."/>
            <person name="Malfatti S.A."/>
            <person name="Rubinfeld B."/>
            <person name="Courtot M."/>
            <person name="Singh J."/>
            <person name="Dalgard C.L."/>
            <person name="Hamilton T."/>
            <person name="Frey K.G."/>
            <person name="Gunde-Cimerman N."/>
            <person name="Dugan L."/>
            <person name="Daly M.J."/>
        </authorList>
    </citation>
    <scope>NUCLEOTIDE SEQUENCE [LARGE SCALE GENOMIC DNA]</scope>
    <source>
        <strain evidence="3 4">MD1149</strain>
    </source>
</reference>
<organism evidence="3 4">
    <name type="scientific">Rhodotorula taiwanensis</name>
    <dbReference type="NCBI Taxonomy" id="741276"/>
    <lineage>
        <taxon>Eukaryota</taxon>
        <taxon>Fungi</taxon>
        <taxon>Dikarya</taxon>
        <taxon>Basidiomycota</taxon>
        <taxon>Pucciniomycotina</taxon>
        <taxon>Microbotryomycetes</taxon>
        <taxon>Sporidiobolales</taxon>
        <taxon>Sporidiobolaceae</taxon>
        <taxon>Rhodotorula</taxon>
    </lineage>
</organism>
<dbReference type="PANTHER" id="PTHR11960:SF71">
    <property type="entry name" value="TRANSLATION INITIATION FACTOR 4E"/>
    <property type="match status" value="1"/>
</dbReference>
<dbReference type="GO" id="GO:0000340">
    <property type="term" value="F:RNA 7-methylguanosine cap binding"/>
    <property type="evidence" value="ECO:0007669"/>
    <property type="project" value="TreeGrafter"/>
</dbReference>
<feature type="compositionally biased region" description="Gly residues" evidence="2">
    <location>
        <begin position="268"/>
        <end position="279"/>
    </location>
</feature>